<feature type="domain" description="3-hydroxyisobutyrate dehydrogenase-like NAD-binding" evidence="2">
    <location>
        <begin position="45"/>
        <end position="160"/>
    </location>
</feature>
<comment type="similarity">
    <text evidence="1">Belongs to the HIBADH-related family. NP60 subfamily.</text>
</comment>
<evidence type="ECO:0000313" key="3">
    <source>
        <dbReference type="EMBL" id="KAA6415098.1"/>
    </source>
</evidence>
<dbReference type="OrthoDB" id="435038at2759"/>
<reference evidence="3 4" key="1">
    <citation type="submission" date="2019-09" db="EMBL/GenBank/DDBJ databases">
        <title>The hologenome of the rock-dwelling lichen Lasallia pustulata.</title>
        <authorList>
            <person name="Greshake Tzovaras B."/>
            <person name="Segers F."/>
            <person name="Bicker A."/>
            <person name="Dal Grande F."/>
            <person name="Otte J."/>
            <person name="Hankeln T."/>
            <person name="Schmitt I."/>
            <person name="Ebersberger I."/>
        </authorList>
    </citation>
    <scope>NUCLEOTIDE SEQUENCE [LARGE SCALE GENOMIC DNA]</scope>
    <source>
        <strain evidence="3">A1-1</strain>
    </source>
</reference>
<dbReference type="Gene3D" id="1.10.1040.10">
    <property type="entry name" value="N-(1-d-carboxylethyl)-l-norvaline Dehydrogenase, domain 2"/>
    <property type="match status" value="1"/>
</dbReference>
<evidence type="ECO:0000313" key="4">
    <source>
        <dbReference type="Proteomes" id="UP000324767"/>
    </source>
</evidence>
<evidence type="ECO:0000259" key="2">
    <source>
        <dbReference type="Pfam" id="PF14833"/>
    </source>
</evidence>
<dbReference type="Proteomes" id="UP000324767">
    <property type="component" value="Unassembled WGS sequence"/>
</dbReference>
<evidence type="ECO:0000256" key="1">
    <source>
        <dbReference type="ARBA" id="ARBA00007598"/>
    </source>
</evidence>
<dbReference type="GO" id="GO:0051287">
    <property type="term" value="F:NAD binding"/>
    <property type="evidence" value="ECO:0007669"/>
    <property type="project" value="InterPro"/>
</dbReference>
<dbReference type="EMBL" id="VXIT01000002">
    <property type="protein sequence ID" value="KAA6415098.1"/>
    <property type="molecule type" value="Genomic_DNA"/>
</dbReference>
<protein>
    <submittedName>
        <fullName evidence="3">6-phosphogluconate dehydrogenase</fullName>
    </submittedName>
</protein>
<dbReference type="SUPFAM" id="SSF48179">
    <property type="entry name" value="6-phosphogluconate dehydrogenase C-terminal domain-like"/>
    <property type="match status" value="1"/>
</dbReference>
<dbReference type="InterPro" id="IPR029154">
    <property type="entry name" value="HIBADH-like_NADP-bd"/>
</dbReference>
<gene>
    <name evidence="3" type="ORF">FRX48_01850</name>
</gene>
<organism evidence="3 4">
    <name type="scientific">Lasallia pustulata</name>
    <dbReference type="NCBI Taxonomy" id="136370"/>
    <lineage>
        <taxon>Eukaryota</taxon>
        <taxon>Fungi</taxon>
        <taxon>Dikarya</taxon>
        <taxon>Ascomycota</taxon>
        <taxon>Pezizomycotina</taxon>
        <taxon>Lecanoromycetes</taxon>
        <taxon>OSLEUM clade</taxon>
        <taxon>Umbilicariomycetidae</taxon>
        <taxon>Umbilicariales</taxon>
        <taxon>Umbilicariaceae</taxon>
        <taxon>Lasallia</taxon>
    </lineage>
</organism>
<dbReference type="Pfam" id="PF14833">
    <property type="entry name" value="NAD_binding_11"/>
    <property type="match status" value="1"/>
</dbReference>
<comment type="caution">
    <text evidence="3">The sequence shown here is derived from an EMBL/GenBank/DDBJ whole genome shotgun (WGS) entry which is preliminary data.</text>
</comment>
<name>A0A5M8Q1Q6_9LECA</name>
<dbReference type="InterPro" id="IPR013328">
    <property type="entry name" value="6PGD_dom2"/>
</dbReference>
<dbReference type="AlphaFoldDB" id="A0A5M8Q1Q6"/>
<dbReference type="InterPro" id="IPR051265">
    <property type="entry name" value="HIBADH-related_NP60_sf"/>
</dbReference>
<sequence>MAAAGQLVCVLAGPRPAVDAVAPYTTGVLGRATIDFGGQPARRATHLKIVGNSFVLNMVETLAEGHALAEKSGLGSEDLHKFVEMMFPGPYTAYSARLMGGDYWREEPLFGVDLARKDARHALEMAEEAGVRMKALEVADGHLEGVQRKMGARGDVAGIYGAVREESGLEFEV</sequence>
<accession>A0A5M8Q1Q6</accession>
<proteinExistence type="inferred from homology"/>
<dbReference type="PANTHER" id="PTHR43580">
    <property type="entry name" value="OXIDOREDUCTASE GLYR1-RELATED"/>
    <property type="match status" value="1"/>
</dbReference>
<dbReference type="InterPro" id="IPR008927">
    <property type="entry name" value="6-PGluconate_DH-like_C_sf"/>
</dbReference>
<dbReference type="PANTHER" id="PTHR43580:SF3">
    <property type="entry name" value="6-PHOSPHOGLUCONATE DEHYDROGENASE FAMILY PROTEIN (AFU_ORTHOLOGUE AFUA_2G11600)"/>
    <property type="match status" value="1"/>
</dbReference>